<dbReference type="InterPro" id="IPR004776">
    <property type="entry name" value="Mem_transp_PIN-like"/>
</dbReference>
<evidence type="ECO:0000313" key="8">
    <source>
        <dbReference type="EMBL" id="MBU4692250.1"/>
    </source>
</evidence>
<feature type="transmembrane region" description="Helical" evidence="7">
    <location>
        <begin position="374"/>
        <end position="397"/>
    </location>
</feature>
<dbReference type="EMBL" id="JAHMHH010000001">
    <property type="protein sequence ID" value="MBU4692250.1"/>
    <property type="molecule type" value="Genomic_DNA"/>
</dbReference>
<evidence type="ECO:0000256" key="3">
    <source>
        <dbReference type="ARBA" id="ARBA00022475"/>
    </source>
</evidence>
<feature type="transmembrane region" description="Helical" evidence="7">
    <location>
        <begin position="52"/>
        <end position="70"/>
    </location>
</feature>
<feature type="transmembrane region" description="Helical" evidence="7">
    <location>
        <begin position="342"/>
        <end position="362"/>
    </location>
</feature>
<keyword evidence="3" id="KW-1003">Cell membrane</keyword>
<dbReference type="RefSeq" id="WP_216488657.1">
    <property type="nucleotide sequence ID" value="NZ_JAHMHH010000001.1"/>
</dbReference>
<evidence type="ECO:0000256" key="7">
    <source>
        <dbReference type="SAM" id="Phobius"/>
    </source>
</evidence>
<dbReference type="Proteomes" id="UP000718793">
    <property type="component" value="Unassembled WGS sequence"/>
</dbReference>
<feature type="transmembrane region" description="Helical" evidence="7">
    <location>
        <begin position="150"/>
        <end position="174"/>
    </location>
</feature>
<feature type="transmembrane region" description="Helical" evidence="7">
    <location>
        <begin position="82"/>
        <end position="104"/>
    </location>
</feature>
<dbReference type="PANTHER" id="PTHR36838:SF3">
    <property type="entry name" value="TRANSPORTER AUXIN EFFLUX CARRIER EC FAMILY"/>
    <property type="match status" value="1"/>
</dbReference>
<dbReference type="Pfam" id="PF03547">
    <property type="entry name" value="Mem_trans"/>
    <property type="match status" value="1"/>
</dbReference>
<feature type="transmembrane region" description="Helical" evidence="7">
    <location>
        <begin position="180"/>
        <end position="202"/>
    </location>
</feature>
<feature type="transmembrane region" description="Helical" evidence="7">
    <location>
        <begin position="277"/>
        <end position="296"/>
    </location>
</feature>
<keyword evidence="9" id="KW-1185">Reference proteome</keyword>
<keyword evidence="4 7" id="KW-0812">Transmembrane</keyword>
<evidence type="ECO:0000256" key="4">
    <source>
        <dbReference type="ARBA" id="ARBA00022692"/>
    </source>
</evidence>
<dbReference type="PANTHER" id="PTHR36838">
    <property type="entry name" value="AUXIN EFFLUX CARRIER FAMILY PROTEIN"/>
    <property type="match status" value="1"/>
</dbReference>
<organism evidence="8 9">
    <name type="scientific">Mycoplasma zalophi</name>
    <dbReference type="NCBI Taxonomy" id="191287"/>
    <lineage>
        <taxon>Bacteria</taxon>
        <taxon>Bacillati</taxon>
        <taxon>Mycoplasmatota</taxon>
        <taxon>Mollicutes</taxon>
        <taxon>Mycoplasmataceae</taxon>
        <taxon>Mycoplasma</taxon>
    </lineage>
</organism>
<reference evidence="8" key="1">
    <citation type="submission" date="2021-06" db="EMBL/GenBank/DDBJ databases">
        <title>Novel Mycoplasma species detected in California sea lions (Zalophus californianus) from the USA.</title>
        <authorList>
            <person name="Volokhov D.V."/>
            <person name="Furtak V.A."/>
            <person name="Zagorodnyaya T.A."/>
        </authorList>
    </citation>
    <scope>NUCLEOTIDE SEQUENCE [LARGE SCALE GENOMIC DNA]</scope>
    <source>
        <strain evidence="8">CSL 5346</strain>
    </source>
</reference>
<accession>A0ABS6DPK8</accession>
<evidence type="ECO:0000256" key="5">
    <source>
        <dbReference type="ARBA" id="ARBA00022989"/>
    </source>
</evidence>
<proteinExistence type="predicted"/>
<sequence length="398" mass="42695">MPTTTTVHWTDNLVKILQAQGMWGGVLATFAFIIIGYVVTRKGIFTKEINGKLSKFLISFALPFLCIIAFMQPANASLGKEIGVVIGVSIAFYVIAAVISTLVVKFGANLVPKLVTKKAEQIFAEKQTGDAVAYKDEAIKDIQAKLLTTVLMLSYGSLQFFAYPLVIAMSGTIFNGSALALAQIWCIPYMIGAFSYVMLSYSGEKFSKKNIKPILKAVFSPMMCALYLSLILWALQFAAPSKYAIVNSIPYQKVEKGAQFWAGFKANLPALGKILDSGVAIISPLAWMIIGGTLASSNLKKAAADKSVWVTTLLKLILMPLIMFLIGLVLVKSGAISASTGVLLTLLGATPPAAVCIIFSVAAGHSKSVYTAEVSSLSTLLCLVAMPIWIIIAYVTFN</sequence>
<evidence type="ECO:0000313" key="9">
    <source>
        <dbReference type="Proteomes" id="UP000718793"/>
    </source>
</evidence>
<keyword evidence="5 7" id="KW-1133">Transmembrane helix</keyword>
<feature type="transmembrane region" description="Helical" evidence="7">
    <location>
        <begin position="20"/>
        <end position="40"/>
    </location>
</feature>
<comment type="caution">
    <text evidence="8">The sequence shown here is derived from an EMBL/GenBank/DDBJ whole genome shotgun (WGS) entry which is preliminary data.</text>
</comment>
<evidence type="ECO:0000256" key="2">
    <source>
        <dbReference type="ARBA" id="ARBA00022448"/>
    </source>
</evidence>
<feature type="transmembrane region" description="Helical" evidence="7">
    <location>
        <begin position="308"/>
        <end position="330"/>
    </location>
</feature>
<evidence type="ECO:0000256" key="6">
    <source>
        <dbReference type="ARBA" id="ARBA00023136"/>
    </source>
</evidence>
<keyword evidence="2" id="KW-0813">Transport</keyword>
<evidence type="ECO:0000256" key="1">
    <source>
        <dbReference type="ARBA" id="ARBA00004141"/>
    </source>
</evidence>
<name>A0ABS6DPK8_9MOLU</name>
<keyword evidence="6 7" id="KW-0472">Membrane</keyword>
<comment type="subcellular location">
    <subcellularLocation>
        <location evidence="1">Membrane</location>
        <topology evidence="1">Multi-pass membrane protein</topology>
    </subcellularLocation>
</comment>
<protein>
    <submittedName>
        <fullName evidence="8">Malate transporter</fullName>
    </submittedName>
</protein>
<gene>
    <name evidence="8" type="ORF">KQ875_01400</name>
</gene>
<feature type="transmembrane region" description="Helical" evidence="7">
    <location>
        <begin position="214"/>
        <end position="235"/>
    </location>
</feature>